<accession>A0A371I2W9</accession>
<comment type="caution">
    <text evidence="1">The sequence shown here is derived from an EMBL/GenBank/DDBJ whole genome shotgun (WGS) entry which is preliminary data.</text>
</comment>
<dbReference type="PANTHER" id="PTHR35046:SF26">
    <property type="entry name" value="RNA-DIRECTED DNA POLYMERASE"/>
    <property type="match status" value="1"/>
</dbReference>
<name>A0A371I2W9_MUCPR</name>
<reference evidence="1" key="1">
    <citation type="submission" date="2018-05" db="EMBL/GenBank/DDBJ databases">
        <title>Draft genome of Mucuna pruriens seed.</title>
        <authorList>
            <person name="Nnadi N.E."/>
            <person name="Vos R."/>
            <person name="Hasami M.H."/>
            <person name="Devisetty U.K."/>
            <person name="Aguiy J.C."/>
        </authorList>
    </citation>
    <scope>NUCLEOTIDE SEQUENCE [LARGE SCALE GENOMIC DNA]</scope>
    <source>
        <strain evidence="1">JCA_2017</strain>
    </source>
</reference>
<sequence length="91" mass="10617">MAITLRNYRDDILCDVVPMEATHILLGFQDMLERYKRIFPKEMPQGLPPFRGIEHHNDLIIGASLPNRPTYKANCKESTEIHKQVEKLLEK</sequence>
<dbReference type="OrthoDB" id="1726540at2759"/>
<evidence type="ECO:0000313" key="2">
    <source>
        <dbReference type="Proteomes" id="UP000257109"/>
    </source>
</evidence>
<proteinExistence type="predicted"/>
<dbReference type="Proteomes" id="UP000257109">
    <property type="component" value="Unassembled WGS sequence"/>
</dbReference>
<dbReference type="EMBL" id="QJKJ01001070">
    <property type="protein sequence ID" value="RDY09359.1"/>
    <property type="molecule type" value="Genomic_DNA"/>
</dbReference>
<organism evidence="1 2">
    <name type="scientific">Mucuna pruriens</name>
    <name type="common">Velvet bean</name>
    <name type="synonym">Dolichos pruriens</name>
    <dbReference type="NCBI Taxonomy" id="157652"/>
    <lineage>
        <taxon>Eukaryota</taxon>
        <taxon>Viridiplantae</taxon>
        <taxon>Streptophyta</taxon>
        <taxon>Embryophyta</taxon>
        <taxon>Tracheophyta</taxon>
        <taxon>Spermatophyta</taxon>
        <taxon>Magnoliopsida</taxon>
        <taxon>eudicotyledons</taxon>
        <taxon>Gunneridae</taxon>
        <taxon>Pentapetalae</taxon>
        <taxon>rosids</taxon>
        <taxon>fabids</taxon>
        <taxon>Fabales</taxon>
        <taxon>Fabaceae</taxon>
        <taxon>Papilionoideae</taxon>
        <taxon>50 kb inversion clade</taxon>
        <taxon>NPAAA clade</taxon>
        <taxon>indigoferoid/millettioid clade</taxon>
        <taxon>Phaseoleae</taxon>
        <taxon>Mucuna</taxon>
    </lineage>
</organism>
<protein>
    <submittedName>
        <fullName evidence="1">Uncharacterized protein</fullName>
    </submittedName>
</protein>
<dbReference type="PANTHER" id="PTHR35046">
    <property type="entry name" value="ZINC KNUCKLE (CCHC-TYPE) FAMILY PROTEIN"/>
    <property type="match status" value="1"/>
</dbReference>
<dbReference type="AlphaFoldDB" id="A0A371I2W9"/>
<gene>
    <name evidence="1" type="ORF">CR513_06276</name>
</gene>
<evidence type="ECO:0000313" key="1">
    <source>
        <dbReference type="EMBL" id="RDY09359.1"/>
    </source>
</evidence>
<feature type="non-terminal residue" evidence="1">
    <location>
        <position position="1"/>
    </location>
</feature>
<keyword evidence="2" id="KW-1185">Reference proteome</keyword>